<dbReference type="PANTHER" id="PTHR11225:SF4">
    <property type="entry name" value="NUCLEAR PORE COMPLEX PROTEIN NUP93"/>
    <property type="match status" value="1"/>
</dbReference>
<keyword evidence="4" id="KW-0472">Membrane</keyword>
<dbReference type="EMBL" id="CP034457">
    <property type="protein sequence ID" value="QBM87494.1"/>
    <property type="molecule type" value="Genomic_DNA"/>
</dbReference>
<keyword evidence="6" id="KW-1185">Reference proteome</keyword>
<keyword evidence="4" id="KW-0906">Nuclear pore complex</keyword>
<dbReference type="STRING" id="2163413.A0A4P6XP81"/>
<keyword evidence="4" id="KW-0813">Transport</keyword>
<evidence type="ECO:0000256" key="3">
    <source>
        <dbReference type="ARBA" id="ARBA00023242"/>
    </source>
</evidence>
<dbReference type="AlphaFoldDB" id="A0A4P6XP81"/>
<comment type="subcellular location">
    <subcellularLocation>
        <location evidence="1">Nucleus envelope</location>
    </subcellularLocation>
    <subcellularLocation>
        <location evidence="4">Nucleus</location>
        <location evidence="4">Nuclear pore complex</location>
    </subcellularLocation>
</comment>
<evidence type="ECO:0000313" key="5">
    <source>
        <dbReference type="EMBL" id="QBM87494.1"/>
    </source>
</evidence>
<name>A0A4P6XP81_9ASCO</name>
<dbReference type="GO" id="GO:0005643">
    <property type="term" value="C:nuclear pore"/>
    <property type="evidence" value="ECO:0007669"/>
    <property type="project" value="UniProtKB-SubCell"/>
</dbReference>
<proteinExistence type="inferred from homology"/>
<dbReference type="Proteomes" id="UP000292447">
    <property type="component" value="Chromosome II"/>
</dbReference>
<dbReference type="InterPro" id="IPR007231">
    <property type="entry name" value="Nucleoporin_int_Nup93/Nic96"/>
</dbReference>
<comment type="similarity">
    <text evidence="2 4">Belongs to the nucleoporin interacting component (NIC) family.</text>
</comment>
<evidence type="ECO:0000313" key="6">
    <source>
        <dbReference type="Proteomes" id="UP000292447"/>
    </source>
</evidence>
<evidence type="ECO:0000256" key="4">
    <source>
        <dbReference type="RuleBase" id="RU364035"/>
    </source>
</evidence>
<dbReference type="GO" id="GO:0006606">
    <property type="term" value="P:protein import into nucleus"/>
    <property type="evidence" value="ECO:0007669"/>
    <property type="project" value="TreeGrafter"/>
</dbReference>
<organism evidence="5 6">
    <name type="scientific">Metschnikowia aff. pulcherrima</name>
    <dbReference type="NCBI Taxonomy" id="2163413"/>
    <lineage>
        <taxon>Eukaryota</taxon>
        <taxon>Fungi</taxon>
        <taxon>Dikarya</taxon>
        <taxon>Ascomycota</taxon>
        <taxon>Saccharomycotina</taxon>
        <taxon>Pichiomycetes</taxon>
        <taxon>Metschnikowiaceae</taxon>
        <taxon>Metschnikowia</taxon>
    </lineage>
</organism>
<sequence length="980" mass="110069">MSLFGLKPAGQPQAAPSLFGSTTTLAQLAQPFSAAPTNSATAGIHGTNGAQTAATAAANTAGPLAFTKTANAALLPAQVTPDASLNRILKDLLDSAHNLPKLSHGNIAPINLTLNELRKETQELLRNEKFNGNYTKAHYLLSKSGVNASEIESDLEALPVGGEESAVATTGEKHARTTNLAPEGDDIENYFIAKKDETILNAIEQSLASALRDFDKFISLSVSIDWKVRKDVLKKQLGIPVSTKISKEDLAKSFTWKKALPEANRLLAPMASSKSSTHSTKQVSRDKFESNARVVYTLNEHRLENRVFSVFSNFEELCKSSVDSKSKQMGEIWRVLAELCDEKSAKISQEQLFWEQYQKPRVEKLLKKRIVQNSKSVLEQQFFNYMDEIYTKDEKKPGEYLPATNINKVLYFIHKVITKNNGSTLMEKTLNYNGVPIWALVYYLLRSGLYAEAVELTLANAEAFNKFDKNFPIYMSHFAQSGCIGLPSELHERISADFQQTFQFINEDAPEFDPYKYAVYKIIGKCDLVRRNLPRALNLSIEDWLWFHLLILNEFGASSASDLLYENYTLENLQRKVVLLGPQQFNASSNHPVYAKTLVMLGLYELAVQYVYENIYECDAVHLAIALNYYGLLNLARNSSNELLVIENDTPQINMSRLVGSYTRTFKISDPKVAAQYLILICLSRGGKNNDESAKCHEALRELILVSREFGLLLGELSPEGDKIPGILERQRSLINLPDISSFYHQITERSAQRCEEEGRFFDAIRLYQLCQDYDTVVALLNKFLSELLSMTELSKPLLTGSTFRTPEGTLQPTETSENNLILLSRRLTGVFDRNSFILGKISPKEREILSYLLPIVDIRELFVRKDWQGTLNRVKLLGLVPIVDSDDYLEVRRAAEAVNAFDVRLVKVIPSVLTLAMTSILHLELALLTKPFGGDKTLAGLEYEKFRVIAKNIVVYAGMIQYRMPRETYSLLVSLEADL</sequence>
<dbReference type="PANTHER" id="PTHR11225">
    <property type="entry name" value="NUCLEAR PORE COMPLEX PROTEIN NUP93 NUCLEOPORIN NUP93 DEAD EYE PROTEIN"/>
    <property type="match status" value="1"/>
</dbReference>
<dbReference type="Pfam" id="PF04097">
    <property type="entry name" value="Nic96"/>
    <property type="match status" value="1"/>
</dbReference>
<keyword evidence="3 4" id="KW-0539">Nucleus</keyword>
<keyword evidence="4" id="KW-0653">Protein transport</keyword>
<reference evidence="6" key="1">
    <citation type="submission" date="2019-03" db="EMBL/GenBank/DDBJ databases">
        <title>Snf2 controls pulcherriminic acid biosynthesis and connects pigmentation and antifungal activity of the yeast Metschnikowia pulcherrima.</title>
        <authorList>
            <person name="Gore-Lloyd D."/>
            <person name="Sumann I."/>
            <person name="Brachmann A.O."/>
            <person name="Schneeberger K."/>
            <person name="Ortiz-Merino R.A."/>
            <person name="Moreno-Beltran M."/>
            <person name="Schlaefli M."/>
            <person name="Kirner P."/>
            <person name="Santos Kron A."/>
            <person name="Wolfe K.H."/>
            <person name="Piel J."/>
            <person name="Ahrens C.H."/>
            <person name="Henk D."/>
            <person name="Freimoser F.M."/>
        </authorList>
    </citation>
    <scope>NUCLEOTIDE SEQUENCE [LARGE SCALE GENOMIC DNA]</scope>
    <source>
        <strain evidence="6">APC 1.2</strain>
    </source>
</reference>
<keyword evidence="4" id="KW-0811">Translocation</keyword>
<evidence type="ECO:0000256" key="2">
    <source>
        <dbReference type="ARBA" id="ARBA00010186"/>
    </source>
</evidence>
<accession>A0A4P6XP81</accession>
<dbReference type="GO" id="GO:0016973">
    <property type="term" value="P:poly(A)+ mRNA export from nucleus"/>
    <property type="evidence" value="ECO:0007669"/>
    <property type="project" value="TreeGrafter"/>
</dbReference>
<evidence type="ECO:0000256" key="1">
    <source>
        <dbReference type="ARBA" id="ARBA00004259"/>
    </source>
</evidence>
<keyword evidence="4" id="KW-0509">mRNA transport</keyword>
<protein>
    <recommendedName>
        <fullName evidence="4">Nuclear pore protein</fullName>
    </recommendedName>
</protein>
<dbReference type="GO" id="GO:0017056">
    <property type="term" value="F:structural constituent of nuclear pore"/>
    <property type="evidence" value="ECO:0007669"/>
    <property type="project" value="InterPro"/>
</dbReference>
<gene>
    <name evidence="5" type="primary">MPUL0B06970</name>
    <name evidence="5" type="ORF">METSCH_B06970</name>
</gene>